<proteinExistence type="predicted"/>
<reference evidence="2 3" key="1">
    <citation type="journal article" date="2012" name="J. Bacteriol.">
        <title>Genome sequence of the pathogenic Herbaspirillum seropedicae strain Os34, isolated from rice roots.</title>
        <authorList>
            <person name="Ye W."/>
            <person name="Ye S."/>
            <person name="Liu J."/>
            <person name="Chang S."/>
            <person name="Chen M."/>
            <person name="Zhu B."/>
            <person name="Guo L."/>
            <person name="An Q."/>
        </authorList>
    </citation>
    <scope>NUCLEOTIDE SEQUENCE [LARGE SCALE GENOMIC DNA]</scope>
    <source>
        <strain evidence="2 3">Os34</strain>
    </source>
</reference>
<dbReference type="EMBL" id="CP008956">
    <property type="protein sequence ID" value="QJQ02431.1"/>
    <property type="molecule type" value="Genomic_DNA"/>
</dbReference>
<organism evidence="2 3">
    <name type="scientific">Herbaspirillum rubrisubalbicans Os34</name>
    <dbReference type="NCBI Taxonomy" id="1235827"/>
    <lineage>
        <taxon>Bacteria</taxon>
        <taxon>Pseudomonadati</taxon>
        <taxon>Pseudomonadota</taxon>
        <taxon>Betaproteobacteria</taxon>
        <taxon>Burkholderiales</taxon>
        <taxon>Oxalobacteraceae</taxon>
        <taxon>Herbaspirillum</taxon>
    </lineage>
</organism>
<sequence>MNEQSGVRAGDDGFQIKVAGNTDLKGAKIASTDKAAADGKNSLTTQTLTQSDIQNRSDFKAESQSMGGGTSLAGSALGLAGSALGMGNASGSDSSTTKSGISQADIKITDDAAQQAKTGKTAEQTIASINADVSSDRDTSGK</sequence>
<dbReference type="RefSeq" id="WP_017454511.1">
    <property type="nucleotide sequence ID" value="NZ_CP008956.1"/>
</dbReference>
<dbReference type="Proteomes" id="UP000501648">
    <property type="component" value="Chromosome"/>
</dbReference>
<evidence type="ECO:0000313" key="2">
    <source>
        <dbReference type="EMBL" id="QJQ02431.1"/>
    </source>
</evidence>
<accession>A0A6M3ZVN9</accession>
<feature type="compositionally biased region" description="Low complexity" evidence="1">
    <location>
        <begin position="83"/>
        <end position="92"/>
    </location>
</feature>
<evidence type="ECO:0008006" key="4">
    <source>
        <dbReference type="Google" id="ProtNLM"/>
    </source>
</evidence>
<dbReference type="AlphaFoldDB" id="A0A6M3ZVN9"/>
<feature type="compositionally biased region" description="Polar residues" evidence="1">
    <location>
        <begin position="115"/>
        <end position="133"/>
    </location>
</feature>
<evidence type="ECO:0000256" key="1">
    <source>
        <dbReference type="SAM" id="MobiDB-lite"/>
    </source>
</evidence>
<evidence type="ECO:0000313" key="3">
    <source>
        <dbReference type="Proteomes" id="UP000501648"/>
    </source>
</evidence>
<protein>
    <recommendedName>
        <fullName evidence="4">Hemagglutinin</fullName>
    </recommendedName>
</protein>
<feature type="compositionally biased region" description="Polar residues" evidence="1">
    <location>
        <begin position="93"/>
        <end position="102"/>
    </location>
</feature>
<feature type="region of interest" description="Disordered" evidence="1">
    <location>
        <begin position="83"/>
        <end position="102"/>
    </location>
</feature>
<name>A0A6M3ZVN9_9BURK</name>
<feature type="region of interest" description="Disordered" evidence="1">
    <location>
        <begin position="111"/>
        <end position="142"/>
    </location>
</feature>
<gene>
    <name evidence="2" type="ORF">C798_19980</name>
</gene>
<feature type="compositionally biased region" description="Polar residues" evidence="1">
    <location>
        <begin position="41"/>
        <end position="54"/>
    </location>
</feature>
<feature type="region of interest" description="Disordered" evidence="1">
    <location>
        <begin position="31"/>
        <end position="72"/>
    </location>
</feature>